<accession>A0A1H6EBC6</accession>
<dbReference type="RefSeq" id="WP_200827802.1">
    <property type="nucleotide sequence ID" value="NZ_FNVO01000063.1"/>
</dbReference>
<proteinExistence type="predicted"/>
<evidence type="ECO:0000313" key="1">
    <source>
        <dbReference type="EMBL" id="SEG95057.1"/>
    </source>
</evidence>
<protein>
    <submittedName>
        <fullName evidence="1">Uncharacterized protein</fullName>
    </submittedName>
</protein>
<dbReference type="EMBL" id="FNVO01000063">
    <property type="protein sequence ID" value="SEG95057.1"/>
    <property type="molecule type" value="Genomic_DNA"/>
</dbReference>
<gene>
    <name evidence="1" type="ORF">SAMN04489712_1631</name>
</gene>
<dbReference type="AlphaFoldDB" id="A0A1H6EBC6"/>
<reference evidence="2" key="1">
    <citation type="submission" date="2016-10" db="EMBL/GenBank/DDBJ databases">
        <authorList>
            <person name="Varghese N."/>
            <person name="Submissions S."/>
        </authorList>
    </citation>
    <scope>NUCLEOTIDE SEQUENCE [LARGE SCALE GENOMIC DNA]</scope>
    <source>
        <strain evidence="2">DSM 43163</strain>
    </source>
</reference>
<organism evidence="1 2">
    <name type="scientific">Thermomonospora echinospora</name>
    <dbReference type="NCBI Taxonomy" id="1992"/>
    <lineage>
        <taxon>Bacteria</taxon>
        <taxon>Bacillati</taxon>
        <taxon>Actinomycetota</taxon>
        <taxon>Actinomycetes</taxon>
        <taxon>Streptosporangiales</taxon>
        <taxon>Thermomonosporaceae</taxon>
        <taxon>Thermomonospora</taxon>
    </lineage>
</organism>
<feature type="non-terminal residue" evidence="1">
    <location>
        <position position="357"/>
    </location>
</feature>
<dbReference type="Proteomes" id="UP000236723">
    <property type="component" value="Unassembled WGS sequence"/>
</dbReference>
<name>A0A1H6EBC6_9ACTN</name>
<sequence length="357" mass="38058">MLSRLLAATPWARFSPDGGDNFPDGRRLRFRVGGELPPEPATVSIYSRAPDGATVGRLLVADFDIGKALETVPDADPAVVVAEQADAFAALVAECGGRVVHDVSPSGGRHVYVKFARPIPFEELRDVAVALAERFTALDAGPMRSPTGQIRIAGSPYKRTVQEQSDGTFARTGRLLGFLALTMPLAEAVRVLRAPCGPKVWERLRRAVTAELAVVDPAPSLQAPLPGVLHWDEDGRPWAPLRGGRRPLSPRLAELARTGAWDAEPLQPDGGRYASPSEARYAVLRSLAAGGWTYDEAVAAMRAGGPLEGLAGRLCGTRSPAQRRAVLTSDWDRAVAETLASRTASPPARNSHTSSVT</sequence>
<evidence type="ECO:0000313" key="2">
    <source>
        <dbReference type="Proteomes" id="UP000236723"/>
    </source>
</evidence>
<keyword evidence="2" id="KW-1185">Reference proteome</keyword>